<dbReference type="AlphaFoldDB" id="A0A2C9UQW3"/>
<name>A0A2C9UQW3_MANES</name>
<gene>
    <name evidence="1" type="ORF">MANES_13G076100</name>
</gene>
<reference evidence="1" key="1">
    <citation type="submission" date="2016-02" db="EMBL/GenBank/DDBJ databases">
        <title>WGS assembly of Manihot esculenta.</title>
        <authorList>
            <person name="Bredeson J.V."/>
            <person name="Prochnik S.E."/>
            <person name="Lyons J.B."/>
            <person name="Schmutz J."/>
            <person name="Grimwood J."/>
            <person name="Vrebalov J."/>
            <person name="Bart R.S."/>
            <person name="Amuge T."/>
            <person name="Ferguson M.E."/>
            <person name="Green R."/>
            <person name="Putnam N."/>
            <person name="Stites J."/>
            <person name="Rounsley S."/>
            <person name="Rokhsar D.S."/>
        </authorList>
    </citation>
    <scope>NUCLEOTIDE SEQUENCE [LARGE SCALE GENOMIC DNA]</scope>
    <source>
        <tissue evidence="1">Leaf</tissue>
    </source>
</reference>
<sequence>MLEEVLTPANPPKRIFRAVIAREVQFGVFGHKGAIASSHRTGGSNCSLVTPWSSLAFCFGRSGTSLFN</sequence>
<proteinExistence type="predicted"/>
<dbReference type="EMBL" id="CM004399">
    <property type="protein sequence ID" value="OAY33191.1"/>
    <property type="molecule type" value="Genomic_DNA"/>
</dbReference>
<protein>
    <submittedName>
        <fullName evidence="1">Uncharacterized protein</fullName>
    </submittedName>
</protein>
<evidence type="ECO:0000313" key="1">
    <source>
        <dbReference type="EMBL" id="OAY33191.1"/>
    </source>
</evidence>
<organism evidence="1">
    <name type="scientific">Manihot esculenta</name>
    <name type="common">Cassava</name>
    <name type="synonym">Jatropha manihot</name>
    <dbReference type="NCBI Taxonomy" id="3983"/>
    <lineage>
        <taxon>Eukaryota</taxon>
        <taxon>Viridiplantae</taxon>
        <taxon>Streptophyta</taxon>
        <taxon>Embryophyta</taxon>
        <taxon>Tracheophyta</taxon>
        <taxon>Spermatophyta</taxon>
        <taxon>Magnoliopsida</taxon>
        <taxon>eudicotyledons</taxon>
        <taxon>Gunneridae</taxon>
        <taxon>Pentapetalae</taxon>
        <taxon>rosids</taxon>
        <taxon>fabids</taxon>
        <taxon>Malpighiales</taxon>
        <taxon>Euphorbiaceae</taxon>
        <taxon>Crotonoideae</taxon>
        <taxon>Manihoteae</taxon>
        <taxon>Manihot</taxon>
    </lineage>
</organism>
<accession>A0A2C9UQW3</accession>